<evidence type="ECO:0000256" key="2">
    <source>
        <dbReference type="ARBA" id="ARBA00004496"/>
    </source>
</evidence>
<accession>A0A7G8P6R1</accession>
<dbReference type="PROSITE" id="PS51674">
    <property type="entry name" value="4FE4S_WBL"/>
    <property type="match status" value="1"/>
</dbReference>
<name>A0A7G8P6R1_9MYCO</name>
<evidence type="ECO:0000256" key="3">
    <source>
        <dbReference type="ARBA" id="ARBA00006597"/>
    </source>
</evidence>
<feature type="compositionally biased region" description="Basic and acidic residues" evidence="12">
    <location>
        <begin position="112"/>
        <end position="123"/>
    </location>
</feature>
<keyword evidence="4" id="KW-0004">4Fe-4S</keyword>
<keyword evidence="7" id="KW-0411">Iron-sulfur</keyword>
<dbReference type="InterPro" id="IPR034768">
    <property type="entry name" value="4FE4S_WBL"/>
</dbReference>
<comment type="similarity">
    <text evidence="3">Belongs to the WhiB family.</text>
</comment>
<keyword evidence="10" id="KW-1015">Disulfide bond</keyword>
<evidence type="ECO:0000256" key="7">
    <source>
        <dbReference type="ARBA" id="ARBA00023014"/>
    </source>
</evidence>
<dbReference type="GO" id="GO:0003677">
    <property type="term" value="F:DNA binding"/>
    <property type="evidence" value="ECO:0007669"/>
    <property type="project" value="UniProtKB-KW"/>
</dbReference>
<comment type="subcellular location">
    <subcellularLocation>
        <location evidence="2">Cytoplasm</location>
    </subcellularLocation>
</comment>
<dbReference type="GO" id="GO:0005737">
    <property type="term" value="C:cytoplasm"/>
    <property type="evidence" value="ECO:0007669"/>
    <property type="project" value="UniProtKB-SubCell"/>
</dbReference>
<proteinExistence type="inferred from homology"/>
<evidence type="ECO:0000256" key="10">
    <source>
        <dbReference type="ARBA" id="ARBA00023157"/>
    </source>
</evidence>
<dbReference type="KEGG" id="mflu:HZU40_00060"/>
<dbReference type="Proteomes" id="UP000515498">
    <property type="component" value="Plasmid unnamed2"/>
</dbReference>
<keyword evidence="5" id="KW-0479">Metal-binding</keyword>
<evidence type="ECO:0000256" key="6">
    <source>
        <dbReference type="ARBA" id="ARBA00023004"/>
    </source>
</evidence>
<evidence type="ECO:0000313" key="15">
    <source>
        <dbReference type="Proteomes" id="UP000515498"/>
    </source>
</evidence>
<protein>
    <submittedName>
        <fullName evidence="14">WhiB family transcriptional regulator</fullName>
    </submittedName>
</protein>
<dbReference type="PANTHER" id="PTHR38839">
    <property type="entry name" value="TRANSCRIPTIONAL REGULATOR WHID-RELATED"/>
    <property type="match status" value="1"/>
</dbReference>
<evidence type="ECO:0000256" key="11">
    <source>
        <dbReference type="ARBA" id="ARBA00023163"/>
    </source>
</evidence>
<geneLocation type="plasmid" evidence="14 15">
    <name>unnamed2</name>
</geneLocation>
<feature type="region of interest" description="Disordered" evidence="12">
    <location>
        <begin position="112"/>
        <end position="131"/>
    </location>
</feature>
<keyword evidence="6" id="KW-0408">Iron</keyword>
<dbReference type="InterPro" id="IPR003482">
    <property type="entry name" value="Whib"/>
</dbReference>
<organism evidence="14 15">
    <name type="scientific">Mycolicibacterium fluoranthenivorans</name>
    <dbReference type="NCBI Taxonomy" id="258505"/>
    <lineage>
        <taxon>Bacteria</taxon>
        <taxon>Bacillati</taxon>
        <taxon>Actinomycetota</taxon>
        <taxon>Actinomycetes</taxon>
        <taxon>Mycobacteriales</taxon>
        <taxon>Mycobacteriaceae</taxon>
        <taxon>Mycolicibacterium</taxon>
    </lineage>
</organism>
<evidence type="ECO:0000259" key="13">
    <source>
        <dbReference type="PROSITE" id="PS51674"/>
    </source>
</evidence>
<sequence>MSRRGQSLDTIADHLRVSTRSVSRYLALPCPEPLSTEPEVNLEDFYLKGACLEFPEYDWLTRSPAVQAECKAICEYCPVLKKCRTYGLTKGRDDSGIWGGLTKNEREREIARQRKNGQRHDEVAAAQQGVA</sequence>
<keyword evidence="9" id="KW-0238">DNA-binding</keyword>
<dbReference type="GO" id="GO:0046872">
    <property type="term" value="F:metal ion binding"/>
    <property type="evidence" value="ECO:0007669"/>
    <property type="project" value="UniProtKB-KW"/>
</dbReference>
<dbReference type="AlphaFoldDB" id="A0A7G8P6R1"/>
<evidence type="ECO:0000256" key="4">
    <source>
        <dbReference type="ARBA" id="ARBA00022485"/>
    </source>
</evidence>
<dbReference type="EMBL" id="CP059893">
    <property type="protein sequence ID" value="QNJ90027.1"/>
    <property type="molecule type" value="Genomic_DNA"/>
</dbReference>
<evidence type="ECO:0000256" key="12">
    <source>
        <dbReference type="SAM" id="MobiDB-lite"/>
    </source>
</evidence>
<reference evidence="14 15" key="1">
    <citation type="submission" date="2020-07" db="EMBL/GenBank/DDBJ databases">
        <title>Draft genome sequence of four isobutane-metabolizing strains capable of cometabolically degrading diverse ether contaminants.</title>
        <authorList>
            <person name="Chen W."/>
            <person name="Faulkner N."/>
            <person name="Smith C."/>
            <person name="Hyman M."/>
        </authorList>
    </citation>
    <scope>NUCLEOTIDE SEQUENCE [LARGE SCALE GENOMIC DNA]</scope>
    <source>
        <strain evidence="14 15">2A</strain>
        <plasmid evidence="14 15">unnamed2</plasmid>
    </source>
</reference>
<evidence type="ECO:0000256" key="5">
    <source>
        <dbReference type="ARBA" id="ARBA00022723"/>
    </source>
</evidence>
<evidence type="ECO:0000256" key="8">
    <source>
        <dbReference type="ARBA" id="ARBA00023015"/>
    </source>
</evidence>
<keyword evidence="11" id="KW-0804">Transcription</keyword>
<evidence type="ECO:0000256" key="1">
    <source>
        <dbReference type="ARBA" id="ARBA00001966"/>
    </source>
</evidence>
<evidence type="ECO:0000256" key="9">
    <source>
        <dbReference type="ARBA" id="ARBA00023125"/>
    </source>
</evidence>
<feature type="domain" description="4Fe-4S Wbl-type" evidence="13">
    <location>
        <begin position="50"/>
        <end position="108"/>
    </location>
</feature>
<dbReference type="GO" id="GO:0045454">
    <property type="term" value="P:cell redox homeostasis"/>
    <property type="evidence" value="ECO:0007669"/>
    <property type="project" value="TreeGrafter"/>
</dbReference>
<evidence type="ECO:0000313" key="14">
    <source>
        <dbReference type="EMBL" id="QNJ90027.1"/>
    </source>
</evidence>
<keyword evidence="14" id="KW-0614">Plasmid</keyword>
<dbReference type="GO" id="GO:0047134">
    <property type="term" value="F:protein-disulfide reductase [NAD(P)H] activity"/>
    <property type="evidence" value="ECO:0007669"/>
    <property type="project" value="TreeGrafter"/>
</dbReference>
<gene>
    <name evidence="14" type="ORF">HZU40_00060</name>
</gene>
<keyword evidence="8" id="KW-0805">Transcription regulation</keyword>
<dbReference type="GO" id="GO:0045892">
    <property type="term" value="P:negative regulation of DNA-templated transcription"/>
    <property type="evidence" value="ECO:0007669"/>
    <property type="project" value="TreeGrafter"/>
</dbReference>
<dbReference type="Pfam" id="PF02467">
    <property type="entry name" value="Whib"/>
    <property type="match status" value="1"/>
</dbReference>
<dbReference type="GO" id="GO:0051539">
    <property type="term" value="F:4 iron, 4 sulfur cluster binding"/>
    <property type="evidence" value="ECO:0007669"/>
    <property type="project" value="UniProtKB-KW"/>
</dbReference>
<comment type="cofactor">
    <cofactor evidence="1">
        <name>[4Fe-4S] cluster</name>
        <dbReference type="ChEBI" id="CHEBI:49883"/>
    </cofactor>
</comment>